<dbReference type="OrthoDB" id="9804921at2"/>
<keyword evidence="8 10" id="KW-0717">Septation</keyword>
<evidence type="ECO:0000313" key="12">
    <source>
        <dbReference type="EMBL" id="AEV69118.1"/>
    </source>
</evidence>
<protein>
    <recommendedName>
        <fullName evidence="10">Probable GTP-binding protein EngB</fullName>
    </recommendedName>
</protein>
<dbReference type="InterPro" id="IPR030393">
    <property type="entry name" value="G_ENGB_dom"/>
</dbReference>
<evidence type="ECO:0000256" key="3">
    <source>
        <dbReference type="ARBA" id="ARBA00022618"/>
    </source>
</evidence>
<dbReference type="KEGG" id="ccl:Clocl_2548"/>
<keyword evidence="13" id="KW-1185">Reference proteome</keyword>
<dbReference type="SUPFAM" id="SSF52540">
    <property type="entry name" value="P-loop containing nucleoside triphosphate hydrolases"/>
    <property type="match status" value="1"/>
</dbReference>
<reference evidence="12 13" key="2">
    <citation type="journal article" date="2012" name="Stand. Genomic Sci.">
        <title>Complete Genome Sequence of Clostridium clariflavum DSM 19732.</title>
        <authorList>
            <person name="Izquierdo J.A."/>
            <person name="Goodwin L."/>
            <person name="Davenport K.W."/>
            <person name="Teshima H."/>
            <person name="Bruce D."/>
            <person name="Detter C."/>
            <person name="Tapia R."/>
            <person name="Han S."/>
            <person name="Land M."/>
            <person name="Hauser L."/>
            <person name="Jeffries C.D."/>
            <person name="Han J."/>
            <person name="Pitluck S."/>
            <person name="Nolan M."/>
            <person name="Chen A."/>
            <person name="Huntemann M."/>
            <person name="Mavromatis K."/>
            <person name="Mikhailova N."/>
            <person name="Liolios K."/>
            <person name="Woyke T."/>
            <person name="Lynd L.R."/>
        </authorList>
    </citation>
    <scope>NUCLEOTIDE SEQUENCE [LARGE SCALE GENOMIC DNA]</scope>
    <source>
        <strain evidence="13">DSM 19732 / NBRC 101661 / EBR45</strain>
    </source>
</reference>
<dbReference type="HAMAP" id="MF_00321">
    <property type="entry name" value="GTPase_EngB"/>
    <property type="match status" value="1"/>
</dbReference>
<proteinExistence type="inferred from homology"/>
<evidence type="ECO:0000256" key="8">
    <source>
        <dbReference type="ARBA" id="ARBA00023210"/>
    </source>
</evidence>
<feature type="domain" description="EngB-type G" evidence="11">
    <location>
        <begin position="22"/>
        <end position="193"/>
    </location>
</feature>
<keyword evidence="5 10" id="KW-0547">Nucleotide-binding</keyword>
<keyword evidence="7 10" id="KW-0342">GTP-binding</keyword>
<dbReference type="InterPro" id="IPR006073">
    <property type="entry name" value="GTP-bd"/>
</dbReference>
<organism evidence="12 13">
    <name type="scientific">Acetivibrio clariflavus (strain DSM 19732 / NBRC 101661 / EBR45)</name>
    <name type="common">Clostridium clariflavum</name>
    <dbReference type="NCBI Taxonomy" id="720554"/>
    <lineage>
        <taxon>Bacteria</taxon>
        <taxon>Bacillati</taxon>
        <taxon>Bacillota</taxon>
        <taxon>Clostridia</taxon>
        <taxon>Eubacteriales</taxon>
        <taxon>Oscillospiraceae</taxon>
        <taxon>Acetivibrio</taxon>
    </lineage>
</organism>
<reference evidence="13" key="1">
    <citation type="submission" date="2011-12" db="EMBL/GenBank/DDBJ databases">
        <title>Complete sequence of Clostridium clariflavum DSM 19732.</title>
        <authorList>
            <consortium name="US DOE Joint Genome Institute"/>
            <person name="Lucas S."/>
            <person name="Han J."/>
            <person name="Lapidus A."/>
            <person name="Cheng J.-F."/>
            <person name="Goodwin L."/>
            <person name="Pitluck S."/>
            <person name="Peters L."/>
            <person name="Teshima H."/>
            <person name="Detter J.C."/>
            <person name="Han C."/>
            <person name="Tapia R."/>
            <person name="Land M."/>
            <person name="Hauser L."/>
            <person name="Kyrpides N."/>
            <person name="Ivanova N."/>
            <person name="Pagani I."/>
            <person name="Kitzmiller T."/>
            <person name="Lynd L."/>
            <person name="Izquierdo J."/>
            <person name="Woyke T."/>
        </authorList>
    </citation>
    <scope>NUCLEOTIDE SEQUENCE [LARGE SCALE GENOMIC DNA]</scope>
    <source>
        <strain evidence="13">DSM 19732 / NBRC 101661 / EBR45</strain>
    </source>
</reference>
<dbReference type="RefSeq" id="WP_014255683.1">
    <property type="nucleotide sequence ID" value="NC_016627.1"/>
</dbReference>
<name>G8M0N7_ACECE</name>
<evidence type="ECO:0000259" key="11">
    <source>
        <dbReference type="PROSITE" id="PS51706"/>
    </source>
</evidence>
<evidence type="ECO:0000256" key="1">
    <source>
        <dbReference type="ARBA" id="ARBA00001946"/>
    </source>
</evidence>
<dbReference type="HOGENOM" id="CLU_033732_3_0_9"/>
<dbReference type="InterPro" id="IPR005225">
    <property type="entry name" value="Small_GTP-bd"/>
</dbReference>
<comment type="similarity">
    <text evidence="2 10">Belongs to the TRAFAC class TrmE-Era-EngA-EngB-Septin-like GTPase superfamily. EngB GTPase family.</text>
</comment>
<dbReference type="Gene3D" id="3.40.50.300">
    <property type="entry name" value="P-loop containing nucleotide triphosphate hydrolases"/>
    <property type="match status" value="1"/>
</dbReference>
<dbReference type="NCBIfam" id="TIGR03598">
    <property type="entry name" value="GTPase_YsxC"/>
    <property type="match status" value="1"/>
</dbReference>
<accession>G8M0N7</accession>
<keyword evidence="9 10" id="KW-0131">Cell cycle</keyword>
<dbReference type="PROSITE" id="PS51706">
    <property type="entry name" value="G_ENGB"/>
    <property type="match status" value="1"/>
</dbReference>
<evidence type="ECO:0000256" key="9">
    <source>
        <dbReference type="ARBA" id="ARBA00023306"/>
    </source>
</evidence>
<dbReference type="EMBL" id="CP003065">
    <property type="protein sequence ID" value="AEV69118.1"/>
    <property type="molecule type" value="Genomic_DNA"/>
</dbReference>
<dbReference type="PANTHER" id="PTHR11649">
    <property type="entry name" value="MSS1/TRME-RELATED GTP-BINDING PROTEIN"/>
    <property type="match status" value="1"/>
</dbReference>
<evidence type="ECO:0000256" key="10">
    <source>
        <dbReference type="HAMAP-Rule" id="MF_00321"/>
    </source>
</evidence>
<keyword evidence="6" id="KW-0460">Magnesium</keyword>
<dbReference type="GO" id="GO:0005525">
    <property type="term" value="F:GTP binding"/>
    <property type="evidence" value="ECO:0007669"/>
    <property type="project" value="UniProtKB-UniRule"/>
</dbReference>
<evidence type="ECO:0000256" key="5">
    <source>
        <dbReference type="ARBA" id="ARBA00022741"/>
    </source>
</evidence>
<dbReference type="Pfam" id="PF01926">
    <property type="entry name" value="MMR_HSR1"/>
    <property type="match status" value="1"/>
</dbReference>
<gene>
    <name evidence="10" type="primary">engB</name>
    <name evidence="12" type="ordered locus">Clocl_2548</name>
</gene>
<dbReference type="InterPro" id="IPR027417">
    <property type="entry name" value="P-loop_NTPase"/>
</dbReference>
<dbReference type="STRING" id="720554.Clocl_2548"/>
<dbReference type="InterPro" id="IPR019987">
    <property type="entry name" value="GTP-bd_ribosome_bio_YsxC"/>
</dbReference>
<keyword evidence="4" id="KW-0479">Metal-binding</keyword>
<dbReference type="GO" id="GO:0000917">
    <property type="term" value="P:division septum assembly"/>
    <property type="evidence" value="ECO:0007669"/>
    <property type="project" value="UniProtKB-KW"/>
</dbReference>
<dbReference type="PANTHER" id="PTHR11649:SF13">
    <property type="entry name" value="ENGB-TYPE G DOMAIN-CONTAINING PROTEIN"/>
    <property type="match status" value="1"/>
</dbReference>
<evidence type="ECO:0000256" key="7">
    <source>
        <dbReference type="ARBA" id="ARBA00023134"/>
    </source>
</evidence>
<sequence>MNINNARFEKGAVKPEQYPDNDIPEITFVGRSNVGKSSLINALLNRKNLAKVASKPGRTREINFYNVDDTVYFVDLPGYGYAKVSKEVKYAWSESIETYLNTSKKLKMIVMVVDIRHTPTDDDKMMNKWLVNSSLPYLVVATKMDKIPRSKLKERLLDISGTLKLDSNTPLVPFSAETKEGRETLMNYIVSVL</sequence>
<dbReference type="GO" id="GO:0005829">
    <property type="term" value="C:cytosol"/>
    <property type="evidence" value="ECO:0007669"/>
    <property type="project" value="TreeGrafter"/>
</dbReference>
<comment type="function">
    <text evidence="10">Necessary for normal cell division and for the maintenance of normal septation.</text>
</comment>
<dbReference type="Proteomes" id="UP000005435">
    <property type="component" value="Chromosome"/>
</dbReference>
<comment type="cofactor">
    <cofactor evidence="1">
        <name>Mg(2+)</name>
        <dbReference type="ChEBI" id="CHEBI:18420"/>
    </cofactor>
</comment>
<evidence type="ECO:0000256" key="2">
    <source>
        <dbReference type="ARBA" id="ARBA00009638"/>
    </source>
</evidence>
<dbReference type="CDD" id="cd01876">
    <property type="entry name" value="YihA_EngB"/>
    <property type="match status" value="1"/>
</dbReference>
<dbReference type="eggNOG" id="COG0218">
    <property type="taxonomic scope" value="Bacteria"/>
</dbReference>
<evidence type="ECO:0000313" key="13">
    <source>
        <dbReference type="Proteomes" id="UP000005435"/>
    </source>
</evidence>
<keyword evidence="3 10" id="KW-0132">Cell division</keyword>
<dbReference type="FunFam" id="3.40.50.300:FF:000098">
    <property type="entry name" value="Probable GTP-binding protein EngB"/>
    <property type="match status" value="1"/>
</dbReference>
<evidence type="ECO:0000256" key="6">
    <source>
        <dbReference type="ARBA" id="ARBA00022842"/>
    </source>
</evidence>
<evidence type="ECO:0000256" key="4">
    <source>
        <dbReference type="ARBA" id="ARBA00022723"/>
    </source>
</evidence>
<dbReference type="AlphaFoldDB" id="G8M0N7"/>
<dbReference type="GO" id="GO:0046872">
    <property type="term" value="F:metal ion binding"/>
    <property type="evidence" value="ECO:0007669"/>
    <property type="project" value="UniProtKB-KW"/>
</dbReference>
<dbReference type="NCBIfam" id="TIGR00231">
    <property type="entry name" value="small_GTP"/>
    <property type="match status" value="1"/>
</dbReference>